<dbReference type="GO" id="GO:0071500">
    <property type="term" value="P:cellular response to nitrosative stress"/>
    <property type="evidence" value="ECO:0007669"/>
    <property type="project" value="TreeGrafter"/>
</dbReference>
<evidence type="ECO:0000256" key="5">
    <source>
        <dbReference type="RuleBase" id="RU000356"/>
    </source>
</evidence>
<dbReference type="EMBL" id="CP048222">
    <property type="protein sequence ID" value="QHT67514.1"/>
    <property type="molecule type" value="Genomic_DNA"/>
</dbReference>
<sequence>MTDRQILLVKHSWSFVIIRSEEAGELFYNKLFELHPELRPMFKNDLVFQAKKLIAMVTVMITKLQKMDDIMPEIHALAQRHVGYGTRPEHYAVVGKALVWMLEQGLGNRWTDETRVAWETWYNQLAKAMIEATEQPGSYISPFKPVESSNASE</sequence>
<name>A0A6C0GI60_9BACT</name>
<dbReference type="Pfam" id="PF00042">
    <property type="entry name" value="Globin"/>
    <property type="match status" value="1"/>
</dbReference>
<comment type="similarity">
    <text evidence="5">Belongs to the globin family.</text>
</comment>
<organism evidence="7 8">
    <name type="scientific">Rhodocytophaga rosea</name>
    <dbReference type="NCBI Taxonomy" id="2704465"/>
    <lineage>
        <taxon>Bacteria</taxon>
        <taxon>Pseudomonadati</taxon>
        <taxon>Bacteroidota</taxon>
        <taxon>Cytophagia</taxon>
        <taxon>Cytophagales</taxon>
        <taxon>Rhodocytophagaceae</taxon>
        <taxon>Rhodocytophaga</taxon>
    </lineage>
</organism>
<keyword evidence="3" id="KW-0479">Metal-binding</keyword>
<keyword evidence="7" id="KW-0675">Receptor</keyword>
<keyword evidence="1 5" id="KW-0349">Heme</keyword>
<evidence type="ECO:0000256" key="4">
    <source>
        <dbReference type="ARBA" id="ARBA00023004"/>
    </source>
</evidence>
<dbReference type="InterPro" id="IPR012292">
    <property type="entry name" value="Globin/Proto"/>
</dbReference>
<keyword evidence="4" id="KW-0408">Iron</keyword>
<gene>
    <name evidence="7" type="ORF">GXP67_13195</name>
</gene>
<proteinExistence type="inferred from homology"/>
<evidence type="ECO:0000259" key="6">
    <source>
        <dbReference type="PROSITE" id="PS01033"/>
    </source>
</evidence>
<keyword evidence="2 5" id="KW-0561">Oxygen transport</keyword>
<keyword evidence="8" id="KW-1185">Reference proteome</keyword>
<evidence type="ECO:0000256" key="3">
    <source>
        <dbReference type="ARBA" id="ARBA00022723"/>
    </source>
</evidence>
<dbReference type="SUPFAM" id="SSF46458">
    <property type="entry name" value="Globin-like"/>
    <property type="match status" value="1"/>
</dbReference>
<dbReference type="PANTHER" id="PTHR43396:SF3">
    <property type="entry name" value="FLAVOHEMOPROTEIN"/>
    <property type="match status" value="1"/>
</dbReference>
<evidence type="ECO:0000313" key="8">
    <source>
        <dbReference type="Proteomes" id="UP000480178"/>
    </source>
</evidence>
<dbReference type="AlphaFoldDB" id="A0A6C0GI60"/>
<dbReference type="GO" id="GO:0005344">
    <property type="term" value="F:oxygen carrier activity"/>
    <property type="evidence" value="ECO:0007669"/>
    <property type="project" value="UniProtKB-KW"/>
</dbReference>
<dbReference type="GO" id="GO:0046210">
    <property type="term" value="P:nitric oxide catabolic process"/>
    <property type="evidence" value="ECO:0007669"/>
    <property type="project" value="TreeGrafter"/>
</dbReference>
<dbReference type="PANTHER" id="PTHR43396">
    <property type="entry name" value="FLAVOHEMOPROTEIN"/>
    <property type="match status" value="1"/>
</dbReference>
<dbReference type="GO" id="GO:0046872">
    <property type="term" value="F:metal ion binding"/>
    <property type="evidence" value="ECO:0007669"/>
    <property type="project" value="UniProtKB-KW"/>
</dbReference>
<dbReference type="PROSITE" id="PS01033">
    <property type="entry name" value="GLOBIN"/>
    <property type="match status" value="1"/>
</dbReference>
<dbReference type="CDD" id="cd12131">
    <property type="entry name" value="HGbI-like"/>
    <property type="match status" value="1"/>
</dbReference>
<dbReference type="Proteomes" id="UP000480178">
    <property type="component" value="Chromosome"/>
</dbReference>
<evidence type="ECO:0000256" key="1">
    <source>
        <dbReference type="ARBA" id="ARBA00022617"/>
    </source>
</evidence>
<keyword evidence="5" id="KW-0813">Transport</keyword>
<evidence type="ECO:0000313" key="7">
    <source>
        <dbReference type="EMBL" id="QHT67514.1"/>
    </source>
</evidence>
<dbReference type="GO" id="GO:0019825">
    <property type="term" value="F:oxygen binding"/>
    <property type="evidence" value="ECO:0007669"/>
    <property type="project" value="InterPro"/>
</dbReference>
<dbReference type="RefSeq" id="WP_162443543.1">
    <property type="nucleotide sequence ID" value="NZ_CP048222.1"/>
</dbReference>
<dbReference type="InterPro" id="IPR000971">
    <property type="entry name" value="Globin"/>
</dbReference>
<accession>A0A6C0GI60</accession>
<dbReference type="Gene3D" id="1.10.490.10">
    <property type="entry name" value="Globins"/>
    <property type="match status" value="1"/>
</dbReference>
<dbReference type="PRINTS" id="PR00188">
    <property type="entry name" value="PLANTGLOBIN"/>
</dbReference>
<reference evidence="7 8" key="1">
    <citation type="submission" date="2020-01" db="EMBL/GenBank/DDBJ databases">
        <authorList>
            <person name="Kim M.K."/>
        </authorList>
    </citation>
    <scope>NUCLEOTIDE SEQUENCE [LARGE SCALE GENOMIC DNA]</scope>
    <source>
        <strain evidence="7 8">172606-1</strain>
    </source>
</reference>
<feature type="domain" description="Globin" evidence="6">
    <location>
        <begin position="1"/>
        <end position="134"/>
    </location>
</feature>
<dbReference type="InterPro" id="IPR009050">
    <property type="entry name" value="Globin-like_sf"/>
</dbReference>
<dbReference type="GO" id="GO:0020037">
    <property type="term" value="F:heme binding"/>
    <property type="evidence" value="ECO:0007669"/>
    <property type="project" value="InterPro"/>
</dbReference>
<dbReference type="GO" id="GO:0008941">
    <property type="term" value="F:nitric oxide dioxygenase NAD(P)H activity"/>
    <property type="evidence" value="ECO:0007669"/>
    <property type="project" value="TreeGrafter"/>
</dbReference>
<protein>
    <submittedName>
        <fullName evidence="7">Hemin receptor</fullName>
    </submittedName>
</protein>
<evidence type="ECO:0000256" key="2">
    <source>
        <dbReference type="ARBA" id="ARBA00022621"/>
    </source>
</evidence>
<dbReference type="KEGG" id="rhoz:GXP67_13195"/>
<dbReference type="GO" id="GO:0071949">
    <property type="term" value="F:FAD binding"/>
    <property type="evidence" value="ECO:0007669"/>
    <property type="project" value="TreeGrafter"/>
</dbReference>